<evidence type="ECO:0000313" key="3">
    <source>
        <dbReference type="Proteomes" id="UP001321700"/>
    </source>
</evidence>
<dbReference type="Proteomes" id="UP001321700">
    <property type="component" value="Unassembled WGS sequence"/>
</dbReference>
<dbReference type="PANTHER" id="PTHR20854">
    <property type="entry name" value="INOSITOL MONOPHOSPHATASE"/>
    <property type="match status" value="1"/>
</dbReference>
<keyword evidence="3" id="KW-1185">Reference proteome</keyword>
<dbReference type="Gene3D" id="3.40.190.80">
    <property type="match status" value="1"/>
</dbReference>
<reference evidence="2 3" key="1">
    <citation type="submission" date="2023-08" db="EMBL/GenBank/DDBJ databases">
        <title>Rhodoferax potami sp. nov. and Rhodoferax mekongensis sp. nov., isolated from the Mekong River in Thailand.</title>
        <authorList>
            <person name="Kitikhun S."/>
            <person name="Charoenyingcharoen P."/>
            <person name="Siriarchawattana P."/>
            <person name="Likhitrattanapisal S."/>
            <person name="Nilsakha T."/>
            <person name="Chanpet A."/>
            <person name="Rattanawaree P."/>
            <person name="Ingsriswang S."/>
        </authorList>
    </citation>
    <scope>NUCLEOTIDE SEQUENCE [LARGE SCALE GENOMIC DNA]</scope>
    <source>
        <strain evidence="2 3">TBRC 17660</strain>
    </source>
</reference>
<dbReference type="PANTHER" id="PTHR20854:SF4">
    <property type="entry name" value="INOSITOL-1-MONOPHOSPHATASE-RELATED"/>
    <property type="match status" value="1"/>
</dbReference>
<evidence type="ECO:0000256" key="1">
    <source>
        <dbReference type="ARBA" id="ARBA00009759"/>
    </source>
</evidence>
<organism evidence="2 3">
    <name type="scientific">Rhodoferax potami</name>
    <dbReference type="NCBI Taxonomy" id="3068338"/>
    <lineage>
        <taxon>Bacteria</taxon>
        <taxon>Pseudomonadati</taxon>
        <taxon>Pseudomonadota</taxon>
        <taxon>Betaproteobacteria</taxon>
        <taxon>Burkholderiales</taxon>
        <taxon>Comamonadaceae</taxon>
        <taxon>Rhodoferax</taxon>
    </lineage>
</organism>
<protein>
    <submittedName>
        <fullName evidence="2">Inositol monophosphatase family protein</fullName>
    </submittedName>
</protein>
<gene>
    <name evidence="2" type="ORF">RAE19_17660</name>
</gene>
<proteinExistence type="inferred from homology"/>
<dbReference type="EMBL" id="JAVBIK010000001">
    <property type="protein sequence ID" value="MDT7520514.1"/>
    <property type="molecule type" value="Genomic_DNA"/>
</dbReference>
<evidence type="ECO:0000313" key="2">
    <source>
        <dbReference type="EMBL" id="MDT7520514.1"/>
    </source>
</evidence>
<sequence>MNKPLSHSEDTLLLAQTAQAVHQTGQVLLQRFDTSARPADLPSLLAMIDANDEAATGHLRQLLQAIRPKANWLEDEKATGPLPVGEWWVVDPVEGNVNHIHGMGDWSVTATLVRDNEVVLTVVDEPLTFRVYTALRGHGAFLNGQPLQTSCKQDLRAALVSTGQATPDEDTSTRARLARSMAAMLEQALLVKTAVPATMQLVHVATGRLDAFWQSSNVLSGLVAGALLVREAGGVVTDWHGAPWTLASSDFVAAAPGLHTAAVKVLQQVA</sequence>
<comment type="similarity">
    <text evidence="1">Belongs to the inositol monophosphatase superfamily.</text>
</comment>
<dbReference type="RefSeq" id="WP_313876105.1">
    <property type="nucleotide sequence ID" value="NZ_JAVBIK010000001.1"/>
</dbReference>
<dbReference type="Pfam" id="PF00459">
    <property type="entry name" value="Inositol_P"/>
    <property type="match status" value="1"/>
</dbReference>
<dbReference type="Gene3D" id="3.30.540.10">
    <property type="entry name" value="Fructose-1,6-Bisphosphatase, subunit A, domain 1"/>
    <property type="match status" value="1"/>
</dbReference>
<comment type="caution">
    <text evidence="2">The sequence shown here is derived from an EMBL/GenBank/DDBJ whole genome shotgun (WGS) entry which is preliminary data.</text>
</comment>
<accession>A0ABU3KTD4</accession>
<dbReference type="SUPFAM" id="SSF56655">
    <property type="entry name" value="Carbohydrate phosphatase"/>
    <property type="match status" value="1"/>
</dbReference>
<dbReference type="InterPro" id="IPR000760">
    <property type="entry name" value="Inositol_monophosphatase-like"/>
</dbReference>
<dbReference type="PRINTS" id="PR00377">
    <property type="entry name" value="IMPHPHTASES"/>
</dbReference>
<name>A0ABU3KTD4_9BURK</name>